<dbReference type="EMBL" id="CANHGI010000002">
    <property type="protein sequence ID" value="CAI5441219.1"/>
    <property type="molecule type" value="Genomic_DNA"/>
</dbReference>
<dbReference type="InterPro" id="IPR011009">
    <property type="entry name" value="Kinase-like_dom_sf"/>
</dbReference>
<sequence>MADIQESIECDEINNNNIGPALPPKQKKIEEVEGEQLPYEIVNEIPCYQEKHVIDGIVEIFERIGYDDKVGATYLGIGPDNKELIIRVAPNEKAAHAVRVEAAFLCKVEAENDWRHFSQVHKIFQTDDAFHMTLYFRGGPTLEQCFQVKNQQFTIGTAGRLAHDVLTIIRCAHKHGYLVRNVDLNAFHYDAASRHLFMADISSLVKDLSKTDARIVEPIASYVGNLDFAPLVHHKGGKITARQDLESWLYQFVFMLKGLPWSPLSLEESGKLKEKSVESGALFDGLPEHFKELSSIIFTKDQTQKVTEDDYAKLLDITEKIYKEIGKVNDHDENMDFEREPTEDEIPRLVYCPNEEVEKLEEIKEEEEEKE</sequence>
<evidence type="ECO:0000313" key="3">
    <source>
        <dbReference type="Proteomes" id="UP001152747"/>
    </source>
</evidence>
<protein>
    <recommendedName>
        <fullName evidence="4">Protein kinase domain-containing protein</fullName>
    </recommendedName>
</protein>
<dbReference type="Gene3D" id="1.10.510.10">
    <property type="entry name" value="Transferase(Phosphotransferase) domain 1"/>
    <property type="match status" value="1"/>
</dbReference>
<dbReference type="SUPFAM" id="SSF56112">
    <property type="entry name" value="Protein kinase-like (PK-like)"/>
    <property type="match status" value="1"/>
</dbReference>
<dbReference type="Proteomes" id="UP001152747">
    <property type="component" value="Unassembled WGS sequence"/>
</dbReference>
<comment type="caution">
    <text evidence="2">The sequence shown here is derived from an EMBL/GenBank/DDBJ whole genome shotgun (WGS) entry which is preliminary data.</text>
</comment>
<reference evidence="2" key="1">
    <citation type="submission" date="2022-11" db="EMBL/GenBank/DDBJ databases">
        <authorList>
            <person name="Kikuchi T."/>
        </authorList>
    </citation>
    <scope>NUCLEOTIDE SEQUENCE</scope>
    <source>
        <strain evidence="2">PS1010</strain>
    </source>
</reference>
<keyword evidence="3" id="KW-1185">Reference proteome</keyword>
<dbReference type="InterPro" id="IPR050235">
    <property type="entry name" value="CK1_Ser-Thr_kinase"/>
</dbReference>
<accession>A0A9P1MV12</accession>
<name>A0A9P1MV12_9PELO</name>
<evidence type="ECO:0000313" key="2">
    <source>
        <dbReference type="EMBL" id="CAI5441219.1"/>
    </source>
</evidence>
<feature type="compositionally biased region" description="Basic and acidic residues" evidence="1">
    <location>
        <begin position="331"/>
        <end position="340"/>
    </location>
</feature>
<organism evidence="2 3">
    <name type="scientific">Caenorhabditis angaria</name>
    <dbReference type="NCBI Taxonomy" id="860376"/>
    <lineage>
        <taxon>Eukaryota</taxon>
        <taxon>Metazoa</taxon>
        <taxon>Ecdysozoa</taxon>
        <taxon>Nematoda</taxon>
        <taxon>Chromadorea</taxon>
        <taxon>Rhabditida</taxon>
        <taxon>Rhabditina</taxon>
        <taxon>Rhabditomorpha</taxon>
        <taxon>Rhabditoidea</taxon>
        <taxon>Rhabditidae</taxon>
        <taxon>Peloderinae</taxon>
        <taxon>Caenorhabditis</taxon>
    </lineage>
</organism>
<dbReference type="PANTHER" id="PTHR11909">
    <property type="entry name" value="CASEIN KINASE-RELATED"/>
    <property type="match status" value="1"/>
</dbReference>
<evidence type="ECO:0000256" key="1">
    <source>
        <dbReference type="SAM" id="MobiDB-lite"/>
    </source>
</evidence>
<dbReference type="OrthoDB" id="5802593at2759"/>
<dbReference type="AlphaFoldDB" id="A0A9P1MV12"/>
<evidence type="ECO:0008006" key="4">
    <source>
        <dbReference type="Google" id="ProtNLM"/>
    </source>
</evidence>
<gene>
    <name evidence="2" type="ORF">CAMP_LOCUS3856</name>
</gene>
<feature type="region of interest" description="Disordered" evidence="1">
    <location>
        <begin position="331"/>
        <end position="351"/>
    </location>
</feature>
<proteinExistence type="predicted"/>